<protein>
    <submittedName>
        <fullName evidence="2">FAD linked oxidase domain protein</fullName>
    </submittedName>
</protein>
<dbReference type="Proteomes" id="UP000536624">
    <property type="component" value="Unassembled WGS sequence"/>
</dbReference>
<evidence type="ECO:0000313" key="2">
    <source>
        <dbReference type="EMBL" id="NIY67620.1"/>
    </source>
</evidence>
<dbReference type="EMBL" id="JAALLH010000001">
    <property type="protein sequence ID" value="NIY67620.1"/>
    <property type="molecule type" value="Genomic_DNA"/>
</dbReference>
<evidence type="ECO:0000256" key="1">
    <source>
        <dbReference type="SAM" id="MobiDB-lite"/>
    </source>
</evidence>
<comment type="caution">
    <text evidence="2">The sequence shown here is derived from an EMBL/GenBank/DDBJ whole genome shotgun (WGS) entry which is preliminary data.</text>
</comment>
<accession>A0A7X5X6N6</accession>
<gene>
    <name evidence="2" type="ORF">SMALB_5680</name>
</gene>
<dbReference type="AlphaFoldDB" id="A0A7X5X6N6"/>
<proteinExistence type="predicted"/>
<reference evidence="2 3" key="1">
    <citation type="submission" date="2020-02" db="EMBL/GenBank/DDBJ databases">
        <title>Streptomyces malaysiensis DSM14702 (JHCC583434, PFL_A843) Genome sequencing and assembly.</title>
        <authorList>
            <person name="Samborskyy M."/>
        </authorList>
    </citation>
    <scope>NUCLEOTIDE SEQUENCE [LARGE SCALE GENOMIC DNA]</scope>
    <source>
        <strain evidence="2 3">DSM 14702</strain>
    </source>
</reference>
<organism evidence="2 3">
    <name type="scientific">Streptomyces malaysiensis</name>
    <dbReference type="NCBI Taxonomy" id="92644"/>
    <lineage>
        <taxon>Bacteria</taxon>
        <taxon>Bacillati</taxon>
        <taxon>Actinomycetota</taxon>
        <taxon>Actinomycetes</taxon>
        <taxon>Kitasatosporales</taxon>
        <taxon>Streptomycetaceae</taxon>
        <taxon>Streptomyces</taxon>
        <taxon>Streptomyces violaceusniger group</taxon>
    </lineage>
</organism>
<feature type="region of interest" description="Disordered" evidence="1">
    <location>
        <begin position="203"/>
        <end position="227"/>
    </location>
</feature>
<sequence length="227" mass="24283">MLSRFAELIAEATDGLTLLLEMTVAPGTGPCMVVVPVWSGDPQGADAAVGKVMRLGARGAGAVASTTQKDLWAQFDQAVPNGMHWDLRTRNIAELTPDVISLLTGWVEKRPGPGAGIGLRQFHGAATRVGTEESAFGLRTSHVAVEISAGRGPDEDHGSFKEWLEGVYNALAPFALPGGATRISFCRTRKSRLFTPMAPTLSVWSRPRRPTTPSTSSPQRRFRTAAC</sequence>
<name>A0A7X5X6N6_STRMQ</name>
<dbReference type="Gene3D" id="3.40.462.20">
    <property type="match status" value="1"/>
</dbReference>
<evidence type="ECO:0000313" key="3">
    <source>
        <dbReference type="Proteomes" id="UP000536624"/>
    </source>
</evidence>